<keyword evidence="7 10" id="KW-0496">Mitochondrion</keyword>
<dbReference type="STRING" id="1764295.A0A5B8MEV4"/>
<dbReference type="PROSITE" id="PS00822">
    <property type="entry name" value="CYTO_HEME_LYASE_2"/>
    <property type="match status" value="1"/>
</dbReference>
<comment type="subcellular location">
    <subcellularLocation>
        <location evidence="1 10">Mitochondrion inner membrane</location>
    </subcellularLocation>
</comment>
<feature type="region of interest" description="Disordered" evidence="11">
    <location>
        <begin position="21"/>
        <end position="89"/>
    </location>
</feature>
<dbReference type="AlphaFoldDB" id="A0A5B8MEV4"/>
<dbReference type="GO" id="GO:0005743">
    <property type="term" value="C:mitochondrial inner membrane"/>
    <property type="evidence" value="ECO:0007669"/>
    <property type="project" value="UniProtKB-SubCell"/>
</dbReference>
<dbReference type="InterPro" id="IPR000511">
    <property type="entry name" value="Holocyt_c/c1_synthase"/>
</dbReference>
<keyword evidence="4 10" id="KW-0479">Metal-binding</keyword>
<sequence>MAEDESERATDRRVRAAEILVKTGNLMSGECGQGSPSTSASACPNAQGDQNSANNMPKIQNESTKASLSSHRQVSTIPIGPTDLPNHQEKDAKRWTYPSPQMFFNAMKRKGWKPKEEDMEVVVAIHNTVNERVWEHILHWEELHKSECCEPQLSRFEGRPKDYSPRARMLNWLGYKLPFDRHDWVVDRCGEKVRYVIDFYNAPPSGPEPVAMHLDVRPALDSFGACYDRFRMFAYQALGLAGSSAAQDSSGGGLKEQQQNQ</sequence>
<dbReference type="GO" id="GO:0004408">
    <property type="term" value="F:holocytochrome-c synthase activity"/>
    <property type="evidence" value="ECO:0007669"/>
    <property type="project" value="UniProtKB-EC"/>
</dbReference>
<proteinExistence type="inferred from homology"/>
<keyword evidence="13" id="KW-1185">Reference proteome</keyword>
<keyword evidence="6 10" id="KW-0408">Iron</keyword>
<evidence type="ECO:0000256" key="4">
    <source>
        <dbReference type="ARBA" id="ARBA00022723"/>
    </source>
</evidence>
<evidence type="ECO:0000256" key="7">
    <source>
        <dbReference type="ARBA" id="ARBA00023128"/>
    </source>
</evidence>
<keyword evidence="8 10" id="KW-0472">Membrane</keyword>
<protein>
    <recommendedName>
        <fullName evidence="10">Holocytochrome c-type synthase</fullName>
        <ecNumber evidence="10">4.4.1.17</ecNumber>
    </recommendedName>
</protein>
<evidence type="ECO:0000256" key="10">
    <source>
        <dbReference type="RuleBase" id="RU363130"/>
    </source>
</evidence>
<keyword evidence="5 10" id="KW-0999">Mitochondrion inner membrane</keyword>
<evidence type="ECO:0000313" key="12">
    <source>
        <dbReference type="EMBL" id="QDZ18801.1"/>
    </source>
</evidence>
<dbReference type="PANTHER" id="PTHR12743:SF0">
    <property type="entry name" value="HOLOCYTOCHROME C-TYPE SYNTHASE"/>
    <property type="match status" value="1"/>
</dbReference>
<dbReference type="EC" id="4.4.1.17" evidence="10"/>
<evidence type="ECO:0000256" key="11">
    <source>
        <dbReference type="SAM" id="MobiDB-lite"/>
    </source>
</evidence>
<evidence type="ECO:0000256" key="2">
    <source>
        <dbReference type="ARBA" id="ARBA00007255"/>
    </source>
</evidence>
<feature type="compositionally biased region" description="Polar residues" evidence="11">
    <location>
        <begin position="34"/>
        <end position="76"/>
    </location>
</feature>
<reference evidence="12 13" key="1">
    <citation type="submission" date="2018-07" db="EMBL/GenBank/DDBJ databases">
        <title>The complete nuclear genome of the prasinophyte Chloropicon primus (CCMP1205).</title>
        <authorList>
            <person name="Pombert J.-F."/>
            <person name="Otis C."/>
            <person name="Turmel M."/>
            <person name="Lemieux C."/>
        </authorList>
    </citation>
    <scope>NUCLEOTIDE SEQUENCE [LARGE SCALE GENOMIC DNA]</scope>
    <source>
        <strain evidence="12 13">CCMP1205</strain>
    </source>
</reference>
<evidence type="ECO:0000256" key="5">
    <source>
        <dbReference type="ARBA" id="ARBA00022792"/>
    </source>
</evidence>
<organism evidence="12 13">
    <name type="scientific">Chloropicon primus</name>
    <dbReference type="NCBI Taxonomy" id="1764295"/>
    <lineage>
        <taxon>Eukaryota</taxon>
        <taxon>Viridiplantae</taxon>
        <taxon>Chlorophyta</taxon>
        <taxon>Chloropicophyceae</taxon>
        <taxon>Chloropicales</taxon>
        <taxon>Chloropicaceae</taxon>
        <taxon>Chloropicon</taxon>
    </lineage>
</organism>
<evidence type="ECO:0000256" key="9">
    <source>
        <dbReference type="ARBA" id="ARBA00023239"/>
    </source>
</evidence>
<dbReference type="Proteomes" id="UP000316726">
    <property type="component" value="Chromosome 2"/>
</dbReference>
<evidence type="ECO:0000313" key="13">
    <source>
        <dbReference type="Proteomes" id="UP000316726"/>
    </source>
</evidence>
<dbReference type="Pfam" id="PF01265">
    <property type="entry name" value="Cyto_heme_lyase"/>
    <property type="match status" value="1"/>
</dbReference>
<dbReference type="EMBL" id="CP031035">
    <property type="protein sequence ID" value="QDZ18801.1"/>
    <property type="molecule type" value="Genomic_DNA"/>
</dbReference>
<keyword evidence="3 10" id="KW-0349">Heme</keyword>
<dbReference type="PANTHER" id="PTHR12743">
    <property type="entry name" value="CYTOCHROME C1 HEME LYASE"/>
    <property type="match status" value="1"/>
</dbReference>
<comment type="function">
    <text evidence="10">Lyase that catalyzes the covalent linking of the heme group to the cytochrome C apoprotein to produce the mature functional cytochrome.</text>
</comment>
<gene>
    <name evidence="12" type="ORF">A3770_02p13190</name>
</gene>
<dbReference type="OrthoDB" id="4243at2759"/>
<evidence type="ECO:0000256" key="1">
    <source>
        <dbReference type="ARBA" id="ARBA00004273"/>
    </source>
</evidence>
<keyword evidence="9 10" id="KW-0456">Lyase</keyword>
<dbReference type="GO" id="GO:0046872">
    <property type="term" value="F:metal ion binding"/>
    <property type="evidence" value="ECO:0007669"/>
    <property type="project" value="UniProtKB-KW"/>
</dbReference>
<name>A0A5B8MEV4_9CHLO</name>
<evidence type="ECO:0000256" key="3">
    <source>
        <dbReference type="ARBA" id="ARBA00022617"/>
    </source>
</evidence>
<evidence type="ECO:0000256" key="8">
    <source>
        <dbReference type="ARBA" id="ARBA00023136"/>
    </source>
</evidence>
<evidence type="ECO:0000256" key="6">
    <source>
        <dbReference type="ARBA" id="ARBA00023004"/>
    </source>
</evidence>
<accession>A0A5B8MEV4</accession>
<comment type="similarity">
    <text evidence="2 10">Belongs to the cytochrome c-type heme lyase family.</text>
</comment>
<comment type="catalytic activity">
    <reaction evidence="10">
        <text>holo-[cytochrome c] = apo-[cytochrome c] + heme b</text>
        <dbReference type="Rhea" id="RHEA:22648"/>
        <dbReference type="Rhea" id="RHEA-COMP:10725"/>
        <dbReference type="Rhea" id="RHEA-COMP:10726"/>
        <dbReference type="ChEBI" id="CHEBI:29950"/>
        <dbReference type="ChEBI" id="CHEBI:60344"/>
        <dbReference type="ChEBI" id="CHEBI:83739"/>
        <dbReference type="EC" id="4.4.1.17"/>
    </reaction>
</comment>